<keyword evidence="1" id="KW-0433">Leucine-rich repeat</keyword>
<keyword evidence="7" id="KW-1185">Reference proteome</keyword>
<reference evidence="6" key="3">
    <citation type="submission" date="2024-02" db="EMBL/GenBank/DDBJ databases">
        <title>Comparative genomics of Cryptococcus and Kwoniella reveals pathogenesis evolution and contrasting modes of karyotype evolution via chromosome fusion or intercentromeric recombination.</title>
        <authorList>
            <person name="Coelho M.A."/>
            <person name="David-Palma M."/>
            <person name="Shea T."/>
            <person name="Bowers K."/>
            <person name="McGinley-Smith S."/>
            <person name="Mohammad A.W."/>
            <person name="Gnirke A."/>
            <person name="Yurkov A.M."/>
            <person name="Nowrousian M."/>
            <person name="Sun S."/>
            <person name="Cuomo C.A."/>
            <person name="Heitman J."/>
        </authorList>
    </citation>
    <scope>NUCLEOTIDE SEQUENCE</scope>
    <source>
        <strain evidence="6">CBS 10117</strain>
    </source>
</reference>
<dbReference type="InterPro" id="IPR036859">
    <property type="entry name" value="CAP-Gly_dom_sf"/>
</dbReference>
<dbReference type="VEuPathDB" id="FungiDB:I303_05184"/>
<dbReference type="PANTHER" id="PTHR45617">
    <property type="entry name" value="LEUCINE RICH REPEAT FAMILY PROTEIN"/>
    <property type="match status" value="1"/>
</dbReference>
<sequence>MVDLTHERDQDQPEAGPSTHRYGYDYIVGRRYVNSKTNHPLTLRYIGPLPPRPATTGNTTTSATSSGTGAVKDPDPSLGQPVQQAQLQGDGRGHGHDQLWLGVEYDNPSHGKGHNGVYKGVQVFKTLEEGSASFLKCPHPSDTSGSSSSSGSTSGPLRGGNSLIDSIEERYGRIIAPKTPTQIYPSSDTEVRKGDESVVLGSSENAIIVEAPNLSSVRERVGRLEKIRNMGFEEEYISSLGADEDEGREVRRVLRHRMRGLKWLNLSKNLLSTWEQVSEIVDHFEGLEILTLNHSRIQPIPLSLSSEQKANHTIMFERMKELHLSDCALSWEDVSALVPLFPNLEVLHLDANRRLTNLDSSLPTSLESADLQHLRELRLAGCPLSDWGGIVSTLAGLPRLETLDLSFTNLNSIPRPTSASSPSPNIIADTDLGLHSLKSLILLESHIQNWSDLDNLSEQIPDLTNLRFSAAVHPQTQIPHQSGTSIRETTSDKSSLSSIDDKSMRSICIAKFPNLTHFNSNIVTPTERRDAELFYISFVRRITDESHTRNGQKGYWGRWAELIKLHNIKEEDEGRGTVKVKRGLKGRMLNLKTHTSLEEGNPDSDPGEIKEISILPSAKISLLQKKLCKSFGLPTTEWRTIQLWNTKPIEGSDPGSGTHLESVNKVTNPWEDKECGWWFEDGDHLFVEFISLD</sequence>
<keyword evidence="2" id="KW-0677">Repeat</keyword>
<dbReference type="EMBL" id="CP144535">
    <property type="protein sequence ID" value="WWC62773.1"/>
    <property type="molecule type" value="Genomic_DNA"/>
</dbReference>
<dbReference type="GeneID" id="28968883"/>
<evidence type="ECO:0000259" key="4">
    <source>
        <dbReference type="PROSITE" id="PS50245"/>
    </source>
</evidence>
<feature type="region of interest" description="Disordered" evidence="3">
    <location>
        <begin position="135"/>
        <end position="163"/>
    </location>
</feature>
<dbReference type="PANTHER" id="PTHR45617:SF181">
    <property type="entry name" value="LP04042P"/>
    <property type="match status" value="1"/>
</dbReference>
<dbReference type="InterPro" id="IPR032675">
    <property type="entry name" value="LRR_dom_sf"/>
</dbReference>
<dbReference type="EMBL" id="KI894032">
    <property type="protein sequence ID" value="OBR84326.1"/>
    <property type="molecule type" value="Genomic_DNA"/>
</dbReference>
<dbReference type="Pfam" id="PF01302">
    <property type="entry name" value="CAP_GLY"/>
    <property type="match status" value="1"/>
</dbReference>
<evidence type="ECO:0000313" key="5">
    <source>
        <dbReference type="EMBL" id="OBR84326.1"/>
    </source>
</evidence>
<name>A0A1A6A2P3_9TREE</name>
<feature type="compositionally biased region" description="Low complexity" evidence="3">
    <location>
        <begin position="54"/>
        <end position="70"/>
    </location>
</feature>
<feature type="compositionally biased region" description="Low complexity" evidence="3">
    <location>
        <begin position="141"/>
        <end position="155"/>
    </location>
</feature>
<dbReference type="Gene3D" id="2.30.30.190">
    <property type="entry name" value="CAP Gly-rich-like domain"/>
    <property type="match status" value="1"/>
</dbReference>
<feature type="region of interest" description="Disordered" evidence="3">
    <location>
        <begin position="474"/>
        <end position="498"/>
    </location>
</feature>
<feature type="compositionally biased region" description="Basic and acidic residues" evidence="3">
    <location>
        <begin position="1"/>
        <end position="11"/>
    </location>
</feature>
<evidence type="ECO:0000313" key="7">
    <source>
        <dbReference type="Proteomes" id="UP000078595"/>
    </source>
</evidence>
<evidence type="ECO:0000313" key="6">
    <source>
        <dbReference type="EMBL" id="WWC62773.1"/>
    </source>
</evidence>
<dbReference type="InterPro" id="IPR000938">
    <property type="entry name" value="CAP-Gly_domain"/>
</dbReference>
<dbReference type="STRING" id="1296121.A0A1A6A2P3"/>
<dbReference type="Gene3D" id="3.80.10.10">
    <property type="entry name" value="Ribonuclease Inhibitor"/>
    <property type="match status" value="2"/>
</dbReference>
<feature type="compositionally biased region" description="Polar residues" evidence="3">
    <location>
        <begin position="474"/>
        <end position="488"/>
    </location>
</feature>
<dbReference type="SUPFAM" id="SSF52058">
    <property type="entry name" value="L domain-like"/>
    <property type="match status" value="1"/>
</dbReference>
<dbReference type="KEGG" id="kdj:28968883"/>
<evidence type="ECO:0000256" key="3">
    <source>
        <dbReference type="SAM" id="MobiDB-lite"/>
    </source>
</evidence>
<feature type="region of interest" description="Disordered" evidence="3">
    <location>
        <begin position="43"/>
        <end position="99"/>
    </location>
</feature>
<accession>A0A1A6A2P3</accession>
<dbReference type="SUPFAM" id="SSF74924">
    <property type="entry name" value="Cap-Gly domain"/>
    <property type="match status" value="1"/>
</dbReference>
<evidence type="ECO:0000256" key="2">
    <source>
        <dbReference type="ARBA" id="ARBA00022737"/>
    </source>
</evidence>
<dbReference type="RefSeq" id="XP_018262168.1">
    <property type="nucleotide sequence ID" value="XM_018408477.1"/>
</dbReference>
<proteinExistence type="predicted"/>
<reference evidence="5" key="1">
    <citation type="submission" date="2013-07" db="EMBL/GenBank/DDBJ databases">
        <title>The Genome Sequence of Cryptococcus dejecticola CBS10117.</title>
        <authorList>
            <consortium name="The Broad Institute Genome Sequencing Platform"/>
            <person name="Cuomo C."/>
            <person name="Litvintseva A."/>
            <person name="Chen Y."/>
            <person name="Heitman J."/>
            <person name="Sun S."/>
            <person name="Springer D."/>
            <person name="Dromer F."/>
            <person name="Young S.K."/>
            <person name="Zeng Q."/>
            <person name="Gargeya S."/>
            <person name="Fitzgerald M."/>
            <person name="Abouelleil A."/>
            <person name="Alvarado L."/>
            <person name="Berlin A.M."/>
            <person name="Chapman S.B."/>
            <person name="Dewar J."/>
            <person name="Goldberg J."/>
            <person name="Griggs A."/>
            <person name="Gujja S."/>
            <person name="Hansen M."/>
            <person name="Howarth C."/>
            <person name="Imamovic A."/>
            <person name="Larimer J."/>
            <person name="McCowan C."/>
            <person name="Murphy C."/>
            <person name="Pearson M."/>
            <person name="Priest M."/>
            <person name="Roberts A."/>
            <person name="Saif S."/>
            <person name="Shea T."/>
            <person name="Sykes S."/>
            <person name="Wortman J."/>
            <person name="Nusbaum C."/>
            <person name="Birren B."/>
        </authorList>
    </citation>
    <scope>NUCLEOTIDE SEQUENCE [LARGE SCALE GENOMIC DNA]</scope>
    <source>
        <strain evidence="5">CBS 10117</strain>
    </source>
</reference>
<reference evidence="6" key="2">
    <citation type="submission" date="2013-07" db="EMBL/GenBank/DDBJ databases">
        <authorList>
            <consortium name="The Broad Institute Genome Sequencing Platform"/>
            <person name="Cuomo C."/>
            <person name="Litvintseva A."/>
            <person name="Chen Y."/>
            <person name="Heitman J."/>
            <person name="Sun S."/>
            <person name="Springer D."/>
            <person name="Dromer F."/>
            <person name="Young S.K."/>
            <person name="Zeng Q."/>
            <person name="Gargeya S."/>
            <person name="Fitzgerald M."/>
            <person name="Abouelleil A."/>
            <person name="Alvarado L."/>
            <person name="Berlin A.M."/>
            <person name="Chapman S.B."/>
            <person name="Dewar J."/>
            <person name="Goldberg J."/>
            <person name="Griggs A."/>
            <person name="Gujja S."/>
            <person name="Hansen M."/>
            <person name="Howarth C."/>
            <person name="Imamovic A."/>
            <person name="Larimer J."/>
            <person name="McCowan C."/>
            <person name="Murphy C."/>
            <person name="Pearson M."/>
            <person name="Priest M."/>
            <person name="Roberts A."/>
            <person name="Saif S."/>
            <person name="Shea T."/>
            <person name="Sykes S."/>
            <person name="Wortman J."/>
            <person name="Nusbaum C."/>
            <person name="Birren B."/>
        </authorList>
    </citation>
    <scope>NUCLEOTIDE SEQUENCE</scope>
    <source>
        <strain evidence="6">CBS 10117</strain>
    </source>
</reference>
<feature type="region of interest" description="Disordered" evidence="3">
    <location>
        <begin position="1"/>
        <end position="22"/>
    </location>
</feature>
<protein>
    <recommendedName>
        <fullName evidence="4">CAP-Gly domain-containing protein</fullName>
    </recommendedName>
</protein>
<dbReference type="OrthoDB" id="5273213at2759"/>
<dbReference type="SMART" id="SM01052">
    <property type="entry name" value="CAP_GLY"/>
    <property type="match status" value="1"/>
</dbReference>
<gene>
    <name evidence="5" type="ORF">I303_05184</name>
    <name evidence="6" type="ORF">I303_105370</name>
</gene>
<evidence type="ECO:0000256" key="1">
    <source>
        <dbReference type="ARBA" id="ARBA00022614"/>
    </source>
</evidence>
<dbReference type="Proteomes" id="UP000078595">
    <property type="component" value="Chromosome 6"/>
</dbReference>
<dbReference type="AlphaFoldDB" id="A0A1A6A2P3"/>
<feature type="domain" description="CAP-Gly" evidence="4">
    <location>
        <begin position="91"/>
        <end position="136"/>
    </location>
</feature>
<dbReference type="PROSITE" id="PS50245">
    <property type="entry name" value="CAP_GLY_2"/>
    <property type="match status" value="1"/>
</dbReference>
<organism evidence="5">
    <name type="scientific">Kwoniella dejecticola CBS 10117</name>
    <dbReference type="NCBI Taxonomy" id="1296121"/>
    <lineage>
        <taxon>Eukaryota</taxon>
        <taxon>Fungi</taxon>
        <taxon>Dikarya</taxon>
        <taxon>Basidiomycota</taxon>
        <taxon>Agaricomycotina</taxon>
        <taxon>Tremellomycetes</taxon>
        <taxon>Tremellales</taxon>
        <taxon>Cryptococcaceae</taxon>
        <taxon>Kwoniella</taxon>
    </lineage>
</organism>